<feature type="transmembrane region" description="Helical" evidence="9">
    <location>
        <begin position="204"/>
        <end position="227"/>
    </location>
</feature>
<dbReference type="Pfam" id="PF07690">
    <property type="entry name" value="MFS_1"/>
    <property type="match status" value="1"/>
</dbReference>
<dbReference type="CDD" id="cd17323">
    <property type="entry name" value="MFS_Tpo1_MDR_like"/>
    <property type="match status" value="1"/>
</dbReference>
<evidence type="ECO:0000256" key="7">
    <source>
        <dbReference type="ARBA" id="ARBA00038459"/>
    </source>
</evidence>
<evidence type="ECO:0000256" key="9">
    <source>
        <dbReference type="SAM" id="Phobius"/>
    </source>
</evidence>
<dbReference type="Proteomes" id="UP000289323">
    <property type="component" value="Unassembled WGS sequence"/>
</dbReference>
<dbReference type="SUPFAM" id="SSF103473">
    <property type="entry name" value="MFS general substrate transporter"/>
    <property type="match status" value="1"/>
</dbReference>
<evidence type="ECO:0000256" key="2">
    <source>
        <dbReference type="ARBA" id="ARBA00022448"/>
    </source>
</evidence>
<reference evidence="11 12" key="1">
    <citation type="submission" date="2018-04" db="EMBL/GenBank/DDBJ databases">
        <authorList>
            <person name="Huttner S."/>
            <person name="Dainat J."/>
        </authorList>
    </citation>
    <scope>NUCLEOTIDE SEQUENCE [LARGE SCALE GENOMIC DNA]</scope>
</reference>
<feature type="transmembrane region" description="Helical" evidence="9">
    <location>
        <begin position="392"/>
        <end position="412"/>
    </location>
</feature>
<dbReference type="InterPro" id="IPR036259">
    <property type="entry name" value="MFS_trans_sf"/>
</dbReference>
<feature type="transmembrane region" description="Helical" evidence="9">
    <location>
        <begin position="452"/>
        <end position="475"/>
    </location>
</feature>
<dbReference type="PROSITE" id="PS50850">
    <property type="entry name" value="MFS"/>
    <property type="match status" value="1"/>
</dbReference>
<feature type="transmembrane region" description="Helical" evidence="9">
    <location>
        <begin position="418"/>
        <end position="440"/>
    </location>
</feature>
<name>A0A3S4B6U8_9PEZI</name>
<feature type="transmembrane region" description="Helical" evidence="9">
    <location>
        <begin position="233"/>
        <end position="255"/>
    </location>
</feature>
<keyword evidence="6 9" id="KW-0472">Membrane</keyword>
<gene>
    <name evidence="11" type="ORF">TT172_LOCUS5756</name>
</gene>
<dbReference type="Gene3D" id="1.20.1250.20">
    <property type="entry name" value="MFS general substrate transporter like domains"/>
    <property type="match status" value="1"/>
</dbReference>
<dbReference type="GO" id="GO:0005886">
    <property type="term" value="C:plasma membrane"/>
    <property type="evidence" value="ECO:0007669"/>
    <property type="project" value="UniProtKB-SubCell"/>
</dbReference>
<feature type="transmembrane region" description="Helical" evidence="9">
    <location>
        <begin position="350"/>
        <end position="371"/>
    </location>
</feature>
<feature type="transmembrane region" description="Helical" evidence="9">
    <location>
        <begin position="79"/>
        <end position="100"/>
    </location>
</feature>
<keyword evidence="3" id="KW-1003">Cell membrane</keyword>
<organism evidence="11 12">
    <name type="scientific">Thermothielavioides terrestris</name>
    <dbReference type="NCBI Taxonomy" id="2587410"/>
    <lineage>
        <taxon>Eukaryota</taxon>
        <taxon>Fungi</taxon>
        <taxon>Dikarya</taxon>
        <taxon>Ascomycota</taxon>
        <taxon>Pezizomycotina</taxon>
        <taxon>Sordariomycetes</taxon>
        <taxon>Sordariomycetidae</taxon>
        <taxon>Sordariales</taxon>
        <taxon>Chaetomiaceae</taxon>
        <taxon>Thermothielavioides</taxon>
    </lineage>
</organism>
<comment type="subcellular location">
    <subcellularLocation>
        <location evidence="1">Cell membrane</location>
        <topology evidence="1">Multi-pass membrane protein</topology>
    </subcellularLocation>
</comment>
<evidence type="ECO:0000256" key="4">
    <source>
        <dbReference type="ARBA" id="ARBA00022692"/>
    </source>
</evidence>
<evidence type="ECO:0000256" key="3">
    <source>
        <dbReference type="ARBA" id="ARBA00022475"/>
    </source>
</evidence>
<keyword evidence="5 9" id="KW-1133">Transmembrane helix</keyword>
<dbReference type="InterPro" id="IPR020846">
    <property type="entry name" value="MFS_dom"/>
</dbReference>
<evidence type="ECO:0000313" key="11">
    <source>
        <dbReference type="EMBL" id="SPQ23337.1"/>
    </source>
</evidence>
<dbReference type="InterPro" id="IPR011701">
    <property type="entry name" value="MFS"/>
</dbReference>
<accession>A0A3S4B6U8</accession>
<sequence>MPVLPEPATSDDEEAPRRVKNSSSRRMSRIRSLLLPTPLDDDVCAQTYPGSGTAADPYIVDYQPHDRHDAMAFSPGRKWAIAVLHSLSTFAVTFASSAYASGIEGVAARFGVSAEVATLGLSLYVLGFALGPLVWAPLSETCGRRAVYVVSFAAYTAFSVAAACAPNIAALLVLRFFASAFGASSMTNTGGVIADMFSQAERGLATGLFVTAPFLGPALGPIAGAFLGEAQGWRRILGLVAILGGVVWIPTSLITPETYAPFILRCRAKALSRMTGSVYVSRLDAGKPPKTLRQELSISLTRTWIFLFREPIVMLTSLYISIVYGTLYMCFAGFPIVFQGSRGWSQGAAGLAFIGIAVGVCLAAVAAGLDNHRYARMCEAVKAGGGAVEPEARLSTAMAGSIVLPIGLFLFAWTTYPWVHWIAPIIGATLFSCELVLVFISLMSYLVDSYTVYAASVLAANSVLRSLFGTAFPLFTTQMYENLGDQWASSIPAFLAVACLPVPFLFYKYGPQIRSRCKYSSEAAKVWEAMRRRQAGVVVGTEPNGPERKVE</sequence>
<feature type="transmembrane region" description="Helical" evidence="9">
    <location>
        <begin position="112"/>
        <end position="135"/>
    </location>
</feature>
<feature type="domain" description="Major facilitator superfamily (MFS) profile" evidence="10">
    <location>
        <begin position="81"/>
        <end position="516"/>
    </location>
</feature>
<dbReference type="PANTHER" id="PTHR23502">
    <property type="entry name" value="MAJOR FACILITATOR SUPERFAMILY"/>
    <property type="match status" value="1"/>
</dbReference>
<feature type="transmembrane region" description="Helical" evidence="9">
    <location>
        <begin position="487"/>
        <end position="507"/>
    </location>
</feature>
<comment type="similarity">
    <text evidence="7">Belongs to the major facilitator superfamily. DHA1 family. Polyamines/proton antiporter (TC 2.A.1.2.16) subfamily.</text>
</comment>
<dbReference type="AlphaFoldDB" id="A0A3S4B6U8"/>
<evidence type="ECO:0000256" key="1">
    <source>
        <dbReference type="ARBA" id="ARBA00004651"/>
    </source>
</evidence>
<proteinExistence type="inferred from homology"/>
<evidence type="ECO:0000259" key="10">
    <source>
        <dbReference type="PROSITE" id="PS50850"/>
    </source>
</evidence>
<feature type="transmembrane region" description="Helical" evidence="9">
    <location>
        <begin position="147"/>
        <end position="170"/>
    </location>
</feature>
<evidence type="ECO:0000256" key="8">
    <source>
        <dbReference type="SAM" id="MobiDB-lite"/>
    </source>
</evidence>
<evidence type="ECO:0000256" key="5">
    <source>
        <dbReference type="ARBA" id="ARBA00022989"/>
    </source>
</evidence>
<protein>
    <submittedName>
        <fullName evidence="11">385ac8a1-0f22-4ab3-8324-8de0289dae3c</fullName>
    </submittedName>
</protein>
<evidence type="ECO:0000256" key="6">
    <source>
        <dbReference type="ARBA" id="ARBA00023136"/>
    </source>
</evidence>
<dbReference type="FunFam" id="1.20.1250.20:FF:000011">
    <property type="entry name" value="MFS multidrug transporter, putative"/>
    <property type="match status" value="1"/>
</dbReference>
<evidence type="ECO:0000313" key="12">
    <source>
        <dbReference type="Proteomes" id="UP000289323"/>
    </source>
</evidence>
<dbReference type="PANTHER" id="PTHR23502:SF186">
    <property type="entry name" value="MAJOR FACILITATOR SUPERFAMILY (MFS) PROFILE DOMAIN-CONTAINING PROTEIN"/>
    <property type="match status" value="1"/>
</dbReference>
<dbReference type="GO" id="GO:0022857">
    <property type="term" value="F:transmembrane transporter activity"/>
    <property type="evidence" value="ECO:0007669"/>
    <property type="project" value="InterPro"/>
</dbReference>
<keyword evidence="2" id="KW-0813">Transport</keyword>
<dbReference type="EMBL" id="OUUZ01000010">
    <property type="protein sequence ID" value="SPQ23337.1"/>
    <property type="molecule type" value="Genomic_DNA"/>
</dbReference>
<feature type="transmembrane region" description="Helical" evidence="9">
    <location>
        <begin position="312"/>
        <end position="338"/>
    </location>
</feature>
<keyword evidence="4 9" id="KW-0812">Transmembrane</keyword>
<feature type="region of interest" description="Disordered" evidence="8">
    <location>
        <begin position="1"/>
        <end position="27"/>
    </location>
</feature>